<dbReference type="GeneID" id="119723685"/>
<dbReference type="GO" id="GO:0005737">
    <property type="term" value="C:cytoplasm"/>
    <property type="evidence" value="ECO:0007669"/>
    <property type="project" value="TreeGrafter"/>
</dbReference>
<feature type="short sequence motif" description="DGA/G" evidence="2">
    <location>
        <begin position="241"/>
        <end position="243"/>
    </location>
</feature>
<dbReference type="Pfam" id="PF01734">
    <property type="entry name" value="Patatin"/>
    <property type="match status" value="1"/>
</dbReference>
<dbReference type="GO" id="GO:0005811">
    <property type="term" value="C:lipid droplet"/>
    <property type="evidence" value="ECO:0007669"/>
    <property type="project" value="TreeGrafter"/>
</dbReference>
<evidence type="ECO:0000256" key="1">
    <source>
        <dbReference type="ARBA" id="ARBA00023098"/>
    </source>
</evidence>
<dbReference type="OrthoDB" id="197155at2759"/>
<name>A0A913ZHA6_PATMI</name>
<keyword evidence="1 2" id="KW-0443">Lipid metabolism</keyword>
<proteinExistence type="predicted"/>
<dbReference type="PANTHER" id="PTHR12406">
    <property type="entry name" value="CALCIUM-INDEPENDENT PHOSPHOLIPASE A2 IPLA2 -RELATED"/>
    <property type="match status" value="1"/>
</dbReference>
<dbReference type="GO" id="GO:0019433">
    <property type="term" value="P:triglyceride catabolic process"/>
    <property type="evidence" value="ECO:0007669"/>
    <property type="project" value="TreeGrafter"/>
</dbReference>
<feature type="domain" description="PNPLA" evidence="3">
    <location>
        <begin position="84"/>
        <end position="254"/>
    </location>
</feature>
<dbReference type="GO" id="GO:0004806">
    <property type="term" value="F:triacylglycerol lipase activity"/>
    <property type="evidence" value="ECO:0007669"/>
    <property type="project" value="TreeGrafter"/>
</dbReference>
<protein>
    <recommendedName>
        <fullName evidence="3">PNPLA domain-containing protein</fullName>
    </recommendedName>
</protein>
<dbReference type="InterPro" id="IPR033562">
    <property type="entry name" value="PLPL"/>
</dbReference>
<feature type="active site" description="Proton acceptor" evidence="2">
    <location>
        <position position="241"/>
    </location>
</feature>
<dbReference type="PROSITE" id="PS51635">
    <property type="entry name" value="PNPLA"/>
    <property type="match status" value="1"/>
</dbReference>
<evidence type="ECO:0000313" key="4">
    <source>
        <dbReference type="EnsemblMetazoa" id="XP_038050405.1"/>
    </source>
</evidence>
<dbReference type="Gene3D" id="3.40.1090.10">
    <property type="entry name" value="Cytosolic phospholipase A2 catalytic domain"/>
    <property type="match status" value="2"/>
</dbReference>
<accession>A0A913ZHA6</accession>
<dbReference type="Proteomes" id="UP000887568">
    <property type="component" value="Unplaced"/>
</dbReference>
<evidence type="ECO:0000256" key="2">
    <source>
        <dbReference type="PROSITE-ProRule" id="PRU01161"/>
    </source>
</evidence>
<dbReference type="GO" id="GO:0016020">
    <property type="term" value="C:membrane"/>
    <property type="evidence" value="ECO:0007669"/>
    <property type="project" value="TreeGrafter"/>
</dbReference>
<keyword evidence="2" id="KW-0378">Hydrolase</keyword>
<dbReference type="EnsemblMetazoa" id="XM_038194477.1">
    <property type="protein sequence ID" value="XP_038050405.1"/>
    <property type="gene ID" value="LOC119723685"/>
</dbReference>
<dbReference type="OMA" id="QRDAMRF"/>
<feature type="short sequence motif" description="GXSXG" evidence="2">
    <location>
        <begin position="119"/>
        <end position="123"/>
    </location>
</feature>
<dbReference type="AlphaFoldDB" id="A0A913ZHA6"/>
<dbReference type="GO" id="GO:0055088">
    <property type="term" value="P:lipid homeostasis"/>
    <property type="evidence" value="ECO:0007669"/>
    <property type="project" value="TreeGrafter"/>
</dbReference>
<dbReference type="RefSeq" id="XP_038050405.1">
    <property type="nucleotide sequence ID" value="XM_038194477.1"/>
</dbReference>
<evidence type="ECO:0000259" key="3">
    <source>
        <dbReference type="PROSITE" id="PS51635"/>
    </source>
</evidence>
<dbReference type="InterPro" id="IPR002641">
    <property type="entry name" value="PNPLA_dom"/>
</dbReference>
<keyword evidence="2" id="KW-0442">Lipid degradation</keyword>
<sequence>MIFRRTSFIVDVAFRVRNLSRCTSRVVRVMTKSNTMDGEGAVVIPRMPTETITCKSCSRMQSTNAITKRSNKCQDLRLHEKVNISFAGCGFLAIYHLGVAKGLLRDGHHVVSKVNRWGGASAGAIAAAAMVCLPNKLGDAVQMLRDFVDVIQKKPLGALTPGFDMMGHLRSELQHYVPAGSYRLASQKLYVSVTRVSDGKNVLLTDFKSDEELIDALLCSCYIPVYCGFRIPTFRGQKYIDGGMTVNMPIYPEGRTLCVSPFSGHLQDICPADKSWLSLSYVVAGHSFRVCSQNVWRAMVALFAPSHLTLTEYLERGSEDALTFLQENGLLEEGTAKS</sequence>
<feature type="active site" description="Nucleophile" evidence="2">
    <location>
        <position position="121"/>
    </location>
</feature>
<dbReference type="InterPro" id="IPR016035">
    <property type="entry name" value="Acyl_Trfase/lysoPLipase"/>
</dbReference>
<organism evidence="4 5">
    <name type="scientific">Patiria miniata</name>
    <name type="common">Bat star</name>
    <name type="synonym">Asterina miniata</name>
    <dbReference type="NCBI Taxonomy" id="46514"/>
    <lineage>
        <taxon>Eukaryota</taxon>
        <taxon>Metazoa</taxon>
        <taxon>Echinodermata</taxon>
        <taxon>Eleutherozoa</taxon>
        <taxon>Asterozoa</taxon>
        <taxon>Asteroidea</taxon>
        <taxon>Valvatacea</taxon>
        <taxon>Valvatida</taxon>
        <taxon>Asterinidae</taxon>
        <taxon>Patiria</taxon>
    </lineage>
</organism>
<evidence type="ECO:0000313" key="5">
    <source>
        <dbReference type="Proteomes" id="UP000887568"/>
    </source>
</evidence>
<comment type="caution">
    <text evidence="2">Lacks conserved residue(s) required for the propagation of feature annotation.</text>
</comment>
<keyword evidence="5" id="KW-1185">Reference proteome</keyword>
<dbReference type="SUPFAM" id="SSF52151">
    <property type="entry name" value="FabD/lysophospholipase-like"/>
    <property type="match status" value="1"/>
</dbReference>
<reference evidence="4" key="1">
    <citation type="submission" date="2022-11" db="UniProtKB">
        <authorList>
            <consortium name="EnsemblMetazoa"/>
        </authorList>
    </citation>
    <scope>IDENTIFICATION</scope>
</reference>
<dbReference type="PANTHER" id="PTHR12406:SF7">
    <property type="entry name" value="PATATIN-LIKE PHOSPHOLIPASE DOMAIN-CONTAINING PROTEIN 4"/>
    <property type="match status" value="1"/>
</dbReference>